<name>A0ACB6QBI0_9PLEO</name>
<protein>
    <submittedName>
        <fullName evidence="1">Uncharacterized protein</fullName>
    </submittedName>
</protein>
<reference evidence="1" key="1">
    <citation type="journal article" date="2020" name="Stud. Mycol.">
        <title>101 Dothideomycetes genomes: a test case for predicting lifestyles and emergence of pathogens.</title>
        <authorList>
            <person name="Haridas S."/>
            <person name="Albert R."/>
            <person name="Binder M."/>
            <person name="Bloem J."/>
            <person name="Labutti K."/>
            <person name="Salamov A."/>
            <person name="Andreopoulos B."/>
            <person name="Baker S."/>
            <person name="Barry K."/>
            <person name="Bills G."/>
            <person name="Bluhm B."/>
            <person name="Cannon C."/>
            <person name="Castanera R."/>
            <person name="Culley D."/>
            <person name="Daum C."/>
            <person name="Ezra D."/>
            <person name="Gonzalez J."/>
            <person name="Henrissat B."/>
            <person name="Kuo A."/>
            <person name="Liang C."/>
            <person name="Lipzen A."/>
            <person name="Lutzoni F."/>
            <person name="Magnuson J."/>
            <person name="Mondo S."/>
            <person name="Nolan M."/>
            <person name="Ohm R."/>
            <person name="Pangilinan J."/>
            <person name="Park H.-J."/>
            <person name="Ramirez L."/>
            <person name="Alfaro M."/>
            <person name="Sun H."/>
            <person name="Tritt A."/>
            <person name="Yoshinaga Y."/>
            <person name="Zwiers L.-H."/>
            <person name="Turgeon B."/>
            <person name="Goodwin S."/>
            <person name="Spatafora J."/>
            <person name="Crous P."/>
            <person name="Grigoriev I."/>
        </authorList>
    </citation>
    <scope>NUCLEOTIDE SEQUENCE</scope>
    <source>
        <strain evidence="1">ATCC 200398</strain>
    </source>
</reference>
<evidence type="ECO:0000313" key="2">
    <source>
        <dbReference type="Proteomes" id="UP000799755"/>
    </source>
</evidence>
<comment type="caution">
    <text evidence="1">The sequence shown here is derived from an EMBL/GenBank/DDBJ whole genome shotgun (WGS) entry which is preliminary data.</text>
</comment>
<proteinExistence type="predicted"/>
<gene>
    <name evidence="1" type="ORF">BDR25DRAFT_319265</name>
</gene>
<sequence>MFPSSFFPVVLALGAAYASPVTTVPSAPLITPAPLIPRSLGSFFVGYAMFDDGSTPGGARTCNDYCVTNLIFASASDRSPAWMVGCATQSYGLKLLHVSKEDLPTGGASLNSLTPTQASTSMPRSPVSSAFLSFTTAASTTAPSLATLSHTSSPDPPKKNNAPVIGGAVAGSLILLGLIGAGAFFFFSNRRVTAPNTPYQGPDQAVAMPPAPAPPQATFSPPPAYGQPLSAPIPGYGDGKRDHVAEYRVPEMTHHEVHGQSTPLSAAPMPVYNQSLLGAVDPNTNRRSELS</sequence>
<evidence type="ECO:0000313" key="1">
    <source>
        <dbReference type="EMBL" id="KAF2464399.1"/>
    </source>
</evidence>
<keyword evidence="2" id="KW-1185">Reference proteome</keyword>
<accession>A0ACB6QBI0</accession>
<organism evidence="1 2">
    <name type="scientific">Lindgomyces ingoldianus</name>
    <dbReference type="NCBI Taxonomy" id="673940"/>
    <lineage>
        <taxon>Eukaryota</taxon>
        <taxon>Fungi</taxon>
        <taxon>Dikarya</taxon>
        <taxon>Ascomycota</taxon>
        <taxon>Pezizomycotina</taxon>
        <taxon>Dothideomycetes</taxon>
        <taxon>Pleosporomycetidae</taxon>
        <taxon>Pleosporales</taxon>
        <taxon>Lindgomycetaceae</taxon>
        <taxon>Lindgomyces</taxon>
    </lineage>
</organism>
<dbReference type="EMBL" id="MU003537">
    <property type="protein sequence ID" value="KAF2464399.1"/>
    <property type="molecule type" value="Genomic_DNA"/>
</dbReference>
<dbReference type="Proteomes" id="UP000799755">
    <property type="component" value="Unassembled WGS sequence"/>
</dbReference>